<gene>
    <name evidence="1" type="ORF">GCM10007877_08970</name>
</gene>
<evidence type="ECO:0000313" key="1">
    <source>
        <dbReference type="EMBL" id="GLS25183.1"/>
    </source>
</evidence>
<protein>
    <submittedName>
        <fullName evidence="1">Uncharacterized protein</fullName>
    </submittedName>
</protein>
<dbReference type="Proteomes" id="UP001156870">
    <property type="component" value="Unassembled WGS sequence"/>
</dbReference>
<keyword evidence="2" id="KW-1185">Reference proteome</keyword>
<sequence>MNINIINEVAEKTGLTEKEMLEVLAVALYKLKKINGVQGGKMIGSSEIEFHGLLGKYGQFVNYDEDDLDTDLDNLRDF</sequence>
<dbReference type="RefSeq" id="WP_232595278.1">
    <property type="nucleotide sequence ID" value="NZ_BSPD01000023.1"/>
</dbReference>
<organism evidence="1 2">
    <name type="scientific">Marinibactrum halimedae</name>
    <dbReference type="NCBI Taxonomy" id="1444977"/>
    <lineage>
        <taxon>Bacteria</taxon>
        <taxon>Pseudomonadati</taxon>
        <taxon>Pseudomonadota</taxon>
        <taxon>Gammaproteobacteria</taxon>
        <taxon>Cellvibrionales</taxon>
        <taxon>Cellvibrionaceae</taxon>
        <taxon>Marinibactrum</taxon>
    </lineage>
</organism>
<comment type="caution">
    <text evidence="1">The sequence shown here is derived from an EMBL/GenBank/DDBJ whole genome shotgun (WGS) entry which is preliminary data.</text>
</comment>
<proteinExistence type="predicted"/>
<dbReference type="AlphaFoldDB" id="A0AA37T4S7"/>
<evidence type="ECO:0000313" key="2">
    <source>
        <dbReference type="Proteomes" id="UP001156870"/>
    </source>
</evidence>
<dbReference type="Pfam" id="PF03683">
    <property type="entry name" value="UPF0175"/>
    <property type="match status" value="1"/>
</dbReference>
<reference evidence="1 2" key="1">
    <citation type="journal article" date="2014" name="Int. J. Syst. Evol. Microbiol.">
        <title>Complete genome sequence of Corynebacterium casei LMG S-19264T (=DSM 44701T), isolated from a smear-ripened cheese.</title>
        <authorList>
            <consortium name="US DOE Joint Genome Institute (JGI-PGF)"/>
            <person name="Walter F."/>
            <person name="Albersmeier A."/>
            <person name="Kalinowski J."/>
            <person name="Ruckert C."/>
        </authorList>
    </citation>
    <scope>NUCLEOTIDE SEQUENCE [LARGE SCALE GENOMIC DNA]</scope>
    <source>
        <strain evidence="1 2">NBRC 110095</strain>
    </source>
</reference>
<dbReference type="InterPro" id="IPR005368">
    <property type="entry name" value="UPF0175"/>
</dbReference>
<accession>A0AA37T4S7</accession>
<dbReference type="EMBL" id="BSPD01000023">
    <property type="protein sequence ID" value="GLS25183.1"/>
    <property type="molecule type" value="Genomic_DNA"/>
</dbReference>
<name>A0AA37T4S7_9GAMM</name>